<sequence>MNKNLCSLEGYECELPDYFRSTMKVSTIKPKPEPVLHLYEDLRELEAIHIDDDTFEQKKIYSECVLGNLLTISFTGLAEEARGFVGETGGAQLSVRLLRLARRGLRSRRGP</sequence>
<dbReference type="Proteomes" id="UP001489719">
    <property type="component" value="Unassembled WGS sequence"/>
</dbReference>
<proteinExistence type="predicted"/>
<organism evidence="1 2">
    <name type="scientific">Lipomyces orientalis</name>
    <dbReference type="NCBI Taxonomy" id="1233043"/>
    <lineage>
        <taxon>Eukaryota</taxon>
        <taxon>Fungi</taxon>
        <taxon>Dikarya</taxon>
        <taxon>Ascomycota</taxon>
        <taxon>Saccharomycotina</taxon>
        <taxon>Lipomycetes</taxon>
        <taxon>Lipomycetales</taxon>
        <taxon>Lipomycetaceae</taxon>
        <taxon>Lipomyces</taxon>
    </lineage>
</organism>
<evidence type="ECO:0000313" key="2">
    <source>
        <dbReference type="Proteomes" id="UP001489719"/>
    </source>
</evidence>
<evidence type="ECO:0000313" key="1">
    <source>
        <dbReference type="EMBL" id="KAK9318991.1"/>
    </source>
</evidence>
<gene>
    <name evidence="1" type="ORF">V1517DRAFT_79785</name>
</gene>
<protein>
    <submittedName>
        <fullName evidence="1">Uncharacterized protein</fullName>
    </submittedName>
</protein>
<accession>A0ACC3TDG1</accession>
<keyword evidence="2" id="KW-1185">Reference proteome</keyword>
<dbReference type="EMBL" id="MU970248">
    <property type="protein sequence ID" value="KAK9318991.1"/>
    <property type="molecule type" value="Genomic_DNA"/>
</dbReference>
<name>A0ACC3TDG1_9ASCO</name>
<reference evidence="2" key="1">
    <citation type="journal article" date="2024" name="Front. Bioeng. Biotechnol.">
        <title>Genome-scale model development and genomic sequencing of the oleaginous clade Lipomyces.</title>
        <authorList>
            <person name="Czajka J.J."/>
            <person name="Han Y."/>
            <person name="Kim J."/>
            <person name="Mondo S.J."/>
            <person name="Hofstad B.A."/>
            <person name="Robles A."/>
            <person name="Haridas S."/>
            <person name="Riley R."/>
            <person name="LaButti K."/>
            <person name="Pangilinan J."/>
            <person name="Andreopoulos W."/>
            <person name="Lipzen A."/>
            <person name="Yan J."/>
            <person name="Wang M."/>
            <person name="Ng V."/>
            <person name="Grigoriev I.V."/>
            <person name="Spatafora J.W."/>
            <person name="Magnuson J.K."/>
            <person name="Baker S.E."/>
            <person name="Pomraning K.R."/>
        </authorList>
    </citation>
    <scope>NUCLEOTIDE SEQUENCE [LARGE SCALE GENOMIC DNA]</scope>
    <source>
        <strain evidence="2">CBS 10300</strain>
    </source>
</reference>
<comment type="caution">
    <text evidence="1">The sequence shown here is derived from an EMBL/GenBank/DDBJ whole genome shotgun (WGS) entry which is preliminary data.</text>
</comment>